<organism evidence="2 3">
    <name type="scientific">Legionella pneumophila subsp. pascullei</name>
    <dbReference type="NCBI Taxonomy" id="91890"/>
    <lineage>
        <taxon>Bacteria</taxon>
        <taxon>Pseudomonadati</taxon>
        <taxon>Pseudomonadota</taxon>
        <taxon>Gammaproteobacteria</taxon>
        <taxon>Legionellales</taxon>
        <taxon>Legionellaceae</taxon>
        <taxon>Legionella</taxon>
    </lineage>
</organism>
<dbReference type="InterPro" id="IPR019302">
    <property type="entry name" value="CAP12/PCTIR_TIR_dom"/>
</dbReference>
<dbReference type="Pfam" id="PF10137">
    <property type="entry name" value="CAP12-PCTIR_TIR"/>
    <property type="match status" value="1"/>
</dbReference>
<dbReference type="AlphaFoldDB" id="A0AAX2IZ38"/>
<protein>
    <submittedName>
        <fullName evidence="2">ABC-type sugar transport system, periplasmic component</fullName>
    </submittedName>
</protein>
<accession>A0AAX2IZ38</accession>
<keyword evidence="2" id="KW-0813">Transport</keyword>
<evidence type="ECO:0000313" key="3">
    <source>
        <dbReference type="Proteomes" id="UP000249566"/>
    </source>
</evidence>
<reference evidence="2 3" key="1">
    <citation type="submission" date="2018-06" db="EMBL/GenBank/DDBJ databases">
        <authorList>
            <consortium name="Pathogen Informatics"/>
            <person name="Doyle S."/>
        </authorList>
    </citation>
    <scope>NUCLEOTIDE SEQUENCE [LARGE SCALE GENOMIC DNA]</scope>
    <source>
        <strain evidence="2 3">NCTC12272</strain>
    </source>
</reference>
<dbReference type="RefSeq" id="WP_027222463.1">
    <property type="nucleotide sequence ID" value="NZ_CAAAIJ010000005.1"/>
</dbReference>
<dbReference type="InterPro" id="IPR000157">
    <property type="entry name" value="TIR_dom"/>
</dbReference>
<dbReference type="PROSITE" id="PS50104">
    <property type="entry name" value="TIR"/>
    <property type="match status" value="1"/>
</dbReference>
<feature type="domain" description="TIR" evidence="1">
    <location>
        <begin position="125"/>
        <end position="262"/>
    </location>
</feature>
<gene>
    <name evidence="2" type="ORF">NCTC12272_02384</name>
</gene>
<sequence>MKKNKRYERTKFPSNVIIKCIDIIKTDLPIYHSVFSVSFDNEEWEYDSFDEYVSDYNKDCSRSSLLLIFQDEKSTNRDVFNLNFDEDRTRISFESNSRDQIIKIFNIFEENAKSSLLPESKNNNIIKDELVVYIGHGHDQDWKIVKEELQDKHNIKIEAYETGARAGHTIRDVLEDMSNKSHFAILVFTGEDVQKDDKIRARQNIIHEAGLFQGRLGFNKAVIVMKENVEMPSNLDGIQQIRYTDNIKETISEILATISREFS</sequence>
<name>A0AAX2IZ38_LEGPN</name>
<dbReference type="GO" id="GO:0050135">
    <property type="term" value="F:NADP+ nucleosidase activity"/>
    <property type="evidence" value="ECO:0007669"/>
    <property type="project" value="InterPro"/>
</dbReference>
<dbReference type="GO" id="GO:0007165">
    <property type="term" value="P:signal transduction"/>
    <property type="evidence" value="ECO:0007669"/>
    <property type="project" value="InterPro"/>
</dbReference>
<dbReference type="EMBL" id="LS483412">
    <property type="protein sequence ID" value="SQG91171.1"/>
    <property type="molecule type" value="Genomic_DNA"/>
</dbReference>
<proteinExistence type="predicted"/>
<keyword evidence="2" id="KW-0762">Sugar transport</keyword>
<dbReference type="Proteomes" id="UP000249566">
    <property type="component" value="Chromosome 1"/>
</dbReference>
<evidence type="ECO:0000259" key="1">
    <source>
        <dbReference type="PROSITE" id="PS50104"/>
    </source>
</evidence>
<evidence type="ECO:0000313" key="2">
    <source>
        <dbReference type="EMBL" id="SQG91171.1"/>
    </source>
</evidence>